<reference evidence="1" key="1">
    <citation type="submission" date="2014-11" db="EMBL/GenBank/DDBJ databases">
        <authorList>
            <person name="Amaro Gonzalez C."/>
        </authorList>
    </citation>
    <scope>NUCLEOTIDE SEQUENCE</scope>
</reference>
<accession>A0A0E9QTQ6</accession>
<dbReference type="EMBL" id="GBXM01088241">
    <property type="protein sequence ID" value="JAH20336.1"/>
    <property type="molecule type" value="Transcribed_RNA"/>
</dbReference>
<sequence length="50" mass="5896">MFYSSSYIIRYTINTVAASTKEGNTLSSTVMQMFHIKYNSHLYVFYKCRV</sequence>
<reference evidence="1" key="2">
    <citation type="journal article" date="2015" name="Fish Shellfish Immunol.">
        <title>Early steps in the European eel (Anguilla anguilla)-Vibrio vulnificus interaction in the gills: Role of the RtxA13 toxin.</title>
        <authorList>
            <person name="Callol A."/>
            <person name="Pajuelo D."/>
            <person name="Ebbesson L."/>
            <person name="Teles M."/>
            <person name="MacKenzie S."/>
            <person name="Amaro C."/>
        </authorList>
    </citation>
    <scope>NUCLEOTIDE SEQUENCE</scope>
</reference>
<dbReference type="AlphaFoldDB" id="A0A0E9QTQ6"/>
<proteinExistence type="predicted"/>
<organism evidence="1">
    <name type="scientific">Anguilla anguilla</name>
    <name type="common">European freshwater eel</name>
    <name type="synonym">Muraena anguilla</name>
    <dbReference type="NCBI Taxonomy" id="7936"/>
    <lineage>
        <taxon>Eukaryota</taxon>
        <taxon>Metazoa</taxon>
        <taxon>Chordata</taxon>
        <taxon>Craniata</taxon>
        <taxon>Vertebrata</taxon>
        <taxon>Euteleostomi</taxon>
        <taxon>Actinopterygii</taxon>
        <taxon>Neopterygii</taxon>
        <taxon>Teleostei</taxon>
        <taxon>Anguilliformes</taxon>
        <taxon>Anguillidae</taxon>
        <taxon>Anguilla</taxon>
    </lineage>
</organism>
<protein>
    <submittedName>
        <fullName evidence="1">Uncharacterized protein</fullName>
    </submittedName>
</protein>
<name>A0A0E9QTQ6_ANGAN</name>
<evidence type="ECO:0000313" key="1">
    <source>
        <dbReference type="EMBL" id="JAH20336.1"/>
    </source>
</evidence>